<dbReference type="InterPro" id="IPR001304">
    <property type="entry name" value="C-type_lectin-like"/>
</dbReference>
<dbReference type="InterPro" id="IPR018378">
    <property type="entry name" value="C-type_lectin_CS"/>
</dbReference>
<keyword evidence="1" id="KW-1015">Disulfide bond</keyword>
<dbReference type="PROSITE" id="PS50041">
    <property type="entry name" value="C_TYPE_LECTIN_2"/>
    <property type="match status" value="1"/>
</dbReference>
<dbReference type="InterPro" id="IPR050111">
    <property type="entry name" value="C-type_lectin/snaclec_domain"/>
</dbReference>
<dbReference type="Gene3D" id="3.10.100.10">
    <property type="entry name" value="Mannose-Binding Protein A, subunit A"/>
    <property type="match status" value="1"/>
</dbReference>
<dbReference type="OrthoDB" id="5981195at2759"/>
<comment type="caution">
    <text evidence="2">The sequence shown here is derived from an EMBL/GenBank/DDBJ whole genome shotgun (WGS) entry which is preliminary data.</text>
</comment>
<dbReference type="InterPro" id="IPR016186">
    <property type="entry name" value="C-type_lectin-like/link_sf"/>
</dbReference>
<dbReference type="EMBL" id="CACRXK020010764">
    <property type="protein sequence ID" value="CAB4020066.1"/>
    <property type="molecule type" value="Genomic_DNA"/>
</dbReference>
<reference evidence="2" key="1">
    <citation type="submission" date="2020-04" db="EMBL/GenBank/DDBJ databases">
        <authorList>
            <person name="Alioto T."/>
            <person name="Alioto T."/>
            <person name="Gomez Garrido J."/>
        </authorList>
    </citation>
    <scope>NUCLEOTIDE SEQUENCE</scope>
    <source>
        <strain evidence="2">A484AB</strain>
    </source>
</reference>
<keyword evidence="3" id="KW-1185">Reference proteome</keyword>
<dbReference type="PANTHER" id="PTHR22803">
    <property type="entry name" value="MANNOSE, PHOSPHOLIPASE, LECTIN RECEPTOR RELATED"/>
    <property type="match status" value="1"/>
</dbReference>
<dbReference type="AlphaFoldDB" id="A0A7D9J169"/>
<gene>
    <name evidence="2" type="ORF">PACLA_8A023376</name>
</gene>
<name>A0A7D9J169_PARCT</name>
<accession>A0A7D9J169</accession>
<protein>
    <submittedName>
        <fullName evidence="2">Uncharacterized protein</fullName>
    </submittedName>
</protein>
<evidence type="ECO:0000313" key="2">
    <source>
        <dbReference type="EMBL" id="CAB4020066.1"/>
    </source>
</evidence>
<dbReference type="Proteomes" id="UP001152795">
    <property type="component" value="Unassembled WGS sequence"/>
</dbReference>
<dbReference type="SUPFAM" id="SSF56436">
    <property type="entry name" value="C-type lectin-like"/>
    <property type="match status" value="1"/>
</dbReference>
<evidence type="ECO:0000256" key="1">
    <source>
        <dbReference type="ARBA" id="ARBA00023157"/>
    </source>
</evidence>
<sequence>FIVLSESTMSIFWAFLASFLIANCVANAEDIGAQIFEKVNVNDKNTEIVRDEEGDTLQHGHYEDEGHTMHCPCGSHKILNGCYTFMKNKVTWDKARADCLKRGADLVIPTSNTECNLLSQRAYTLGMSAPWIGAFRRRHDGKFYNTCGKALSFKRWNAGEPNNSGNKENCAHMYSHGAGKGKWNDVDCNRAYGYICQFRAHRCD</sequence>
<dbReference type="PROSITE" id="PS00615">
    <property type="entry name" value="C_TYPE_LECTIN_1"/>
    <property type="match status" value="1"/>
</dbReference>
<dbReference type="SMART" id="SM00034">
    <property type="entry name" value="CLECT"/>
    <property type="match status" value="1"/>
</dbReference>
<dbReference type="CDD" id="cd00037">
    <property type="entry name" value="CLECT"/>
    <property type="match status" value="1"/>
</dbReference>
<evidence type="ECO:0000313" key="3">
    <source>
        <dbReference type="Proteomes" id="UP001152795"/>
    </source>
</evidence>
<proteinExistence type="predicted"/>
<feature type="non-terminal residue" evidence="2">
    <location>
        <position position="1"/>
    </location>
</feature>
<organism evidence="2 3">
    <name type="scientific">Paramuricea clavata</name>
    <name type="common">Red gorgonian</name>
    <name type="synonym">Violescent sea-whip</name>
    <dbReference type="NCBI Taxonomy" id="317549"/>
    <lineage>
        <taxon>Eukaryota</taxon>
        <taxon>Metazoa</taxon>
        <taxon>Cnidaria</taxon>
        <taxon>Anthozoa</taxon>
        <taxon>Octocorallia</taxon>
        <taxon>Malacalcyonacea</taxon>
        <taxon>Plexauridae</taxon>
        <taxon>Paramuricea</taxon>
    </lineage>
</organism>
<dbReference type="Pfam" id="PF00059">
    <property type="entry name" value="Lectin_C"/>
    <property type="match status" value="1"/>
</dbReference>
<dbReference type="InterPro" id="IPR016187">
    <property type="entry name" value="CTDL_fold"/>
</dbReference>